<feature type="region of interest" description="Disordered" evidence="1">
    <location>
        <begin position="18"/>
        <end position="74"/>
    </location>
</feature>
<dbReference type="Proteomes" id="UP000887013">
    <property type="component" value="Unassembled WGS sequence"/>
</dbReference>
<reference evidence="2" key="1">
    <citation type="submission" date="2020-08" db="EMBL/GenBank/DDBJ databases">
        <title>Multicomponent nature underlies the extraordinary mechanical properties of spider dragline silk.</title>
        <authorList>
            <person name="Kono N."/>
            <person name="Nakamura H."/>
            <person name="Mori M."/>
            <person name="Yoshida Y."/>
            <person name="Ohtoshi R."/>
            <person name="Malay A.D."/>
            <person name="Moran D.A.P."/>
            <person name="Tomita M."/>
            <person name="Numata K."/>
            <person name="Arakawa K."/>
        </authorList>
    </citation>
    <scope>NUCLEOTIDE SEQUENCE</scope>
</reference>
<sequence length="120" mass="12843">MTPFLDFDNLFEELDLPAPLSPLPPTPVSSPLPMSPSAEYVAESPRPELSLAESVASPQPCSTETTAASPLPGPFVTKTTVASVIQRERIHKASDPVPKRRSIPHVLVPMMAKAPADIHP</sequence>
<organism evidence="2 3">
    <name type="scientific">Nephila pilipes</name>
    <name type="common">Giant wood spider</name>
    <name type="synonym">Nephila maculata</name>
    <dbReference type="NCBI Taxonomy" id="299642"/>
    <lineage>
        <taxon>Eukaryota</taxon>
        <taxon>Metazoa</taxon>
        <taxon>Ecdysozoa</taxon>
        <taxon>Arthropoda</taxon>
        <taxon>Chelicerata</taxon>
        <taxon>Arachnida</taxon>
        <taxon>Araneae</taxon>
        <taxon>Araneomorphae</taxon>
        <taxon>Entelegynae</taxon>
        <taxon>Araneoidea</taxon>
        <taxon>Nephilidae</taxon>
        <taxon>Nephila</taxon>
    </lineage>
</organism>
<evidence type="ECO:0000313" key="2">
    <source>
        <dbReference type="EMBL" id="GFT57180.1"/>
    </source>
</evidence>
<feature type="compositionally biased region" description="Pro residues" evidence="1">
    <location>
        <begin position="19"/>
        <end position="34"/>
    </location>
</feature>
<protein>
    <submittedName>
        <fullName evidence="2">Uncharacterized protein</fullName>
    </submittedName>
</protein>
<dbReference type="EMBL" id="BMAW01018157">
    <property type="protein sequence ID" value="GFT57180.1"/>
    <property type="molecule type" value="Genomic_DNA"/>
</dbReference>
<gene>
    <name evidence="2" type="ORF">NPIL_623181</name>
</gene>
<evidence type="ECO:0000256" key="1">
    <source>
        <dbReference type="SAM" id="MobiDB-lite"/>
    </source>
</evidence>
<dbReference type="AlphaFoldDB" id="A0A8X6TUD2"/>
<feature type="compositionally biased region" description="Polar residues" evidence="1">
    <location>
        <begin position="56"/>
        <end position="68"/>
    </location>
</feature>
<keyword evidence="3" id="KW-1185">Reference proteome</keyword>
<accession>A0A8X6TUD2</accession>
<evidence type="ECO:0000313" key="3">
    <source>
        <dbReference type="Proteomes" id="UP000887013"/>
    </source>
</evidence>
<proteinExistence type="predicted"/>
<comment type="caution">
    <text evidence="2">The sequence shown here is derived from an EMBL/GenBank/DDBJ whole genome shotgun (WGS) entry which is preliminary data.</text>
</comment>
<name>A0A8X6TUD2_NEPPI</name>